<organism evidence="1 2">
    <name type="scientific">Streptococcus salivarius</name>
    <dbReference type="NCBI Taxonomy" id="1304"/>
    <lineage>
        <taxon>Bacteria</taxon>
        <taxon>Bacillati</taxon>
        <taxon>Bacillota</taxon>
        <taxon>Bacilli</taxon>
        <taxon>Lactobacillales</taxon>
        <taxon>Streptococcaceae</taxon>
        <taxon>Streptococcus</taxon>
    </lineage>
</organism>
<gene>
    <name evidence="1" type="ORF">PNU26_09465</name>
</gene>
<evidence type="ECO:0000313" key="1">
    <source>
        <dbReference type="EMBL" id="MDB8614622.1"/>
    </source>
</evidence>
<name>A0AAW6D7D1_STRSL</name>
<dbReference type="Proteomes" id="UP001210204">
    <property type="component" value="Unassembled WGS sequence"/>
</dbReference>
<dbReference type="CDD" id="cd16427">
    <property type="entry name" value="TraM-like"/>
    <property type="match status" value="1"/>
</dbReference>
<dbReference type="AlphaFoldDB" id="A0AAW6D7D1"/>
<reference evidence="1" key="1">
    <citation type="submission" date="2023-01" db="EMBL/GenBank/DDBJ databases">
        <title>Human gut microbiome strain richness.</title>
        <authorList>
            <person name="Chen-Liaw A."/>
        </authorList>
    </citation>
    <scope>NUCLEOTIDE SEQUENCE</scope>
    <source>
        <strain evidence="1">1001095st1_G4_1001095IJ_161003</strain>
    </source>
</reference>
<dbReference type="EMBL" id="JAQMJT010000013">
    <property type="protein sequence ID" value="MDB8614622.1"/>
    <property type="molecule type" value="Genomic_DNA"/>
</dbReference>
<comment type="caution">
    <text evidence="1">The sequence shown here is derived from an EMBL/GenBank/DDBJ whole genome shotgun (WGS) entry which is preliminary data.</text>
</comment>
<accession>A0AAW6D7D1</accession>
<sequence>MVFPTFGKKKEVAIPDDCFVEIIWNDDQNPNKLDNLKAIIDAIDQEVLVESPTMLADTLPYATFIQAEVLFTSIKQSFDSFQLKKVGICRRDNGKIVDDGEVYASPFVISQDYQDLLRPLMHAILYDDAFKIFTYAEKRDYFTDDIFPFYTRSLGVSSTQIPQFPADDGSHKVEESSEEIQDYQVIDDESVPKITKQTSVEPSKWQTKLTYGFGAVAVLGLVLSTVAMSSLKDKNEKINYLHSQVEQLETVQKNEGKIDLFVRYFLPNLYSGDKKNLKDFLDSGNSKYTKAETGSILSVIQESVSVEDNVYHATYVVAISNGDDKTQSKRIELEFKADKKARFGFKLTEEPVIKDFE</sequence>
<dbReference type="RefSeq" id="WP_195918192.1">
    <property type="nucleotide sequence ID" value="NZ_JADOZZ010000014.1"/>
</dbReference>
<proteinExistence type="predicted"/>
<protein>
    <submittedName>
        <fullName evidence="1">Uncharacterized protein</fullName>
    </submittedName>
</protein>
<dbReference type="Gene3D" id="3.10.450.540">
    <property type="match status" value="1"/>
</dbReference>
<evidence type="ECO:0000313" key="2">
    <source>
        <dbReference type="Proteomes" id="UP001210204"/>
    </source>
</evidence>